<evidence type="ECO:0000256" key="3">
    <source>
        <dbReference type="ARBA" id="ARBA00023098"/>
    </source>
</evidence>
<organism evidence="5 6">
    <name type="scientific">Reinekea marina</name>
    <dbReference type="NCBI Taxonomy" id="1310421"/>
    <lineage>
        <taxon>Bacteria</taxon>
        <taxon>Pseudomonadati</taxon>
        <taxon>Pseudomonadota</taxon>
        <taxon>Gammaproteobacteria</taxon>
        <taxon>Oceanospirillales</taxon>
        <taxon>Saccharospirillaceae</taxon>
        <taxon>Reinekea</taxon>
    </lineage>
</organism>
<dbReference type="InterPro" id="IPR042099">
    <property type="entry name" value="ANL_N_sf"/>
</dbReference>
<dbReference type="PANTHER" id="PTHR43272:SF32">
    <property type="entry name" value="AMP-DEPENDENT SYNTHETASE_LIGASE DOMAIN-CONTAINING PROTEIN"/>
    <property type="match status" value="1"/>
</dbReference>
<comment type="caution">
    <text evidence="5">The sequence shown here is derived from an EMBL/GenBank/DDBJ whole genome shotgun (WGS) entry which is preliminary data.</text>
</comment>
<dbReference type="Pfam" id="PF00501">
    <property type="entry name" value="AMP-binding"/>
    <property type="match status" value="1"/>
</dbReference>
<proteinExistence type="predicted"/>
<name>A0ABV7WP65_9GAMM</name>
<evidence type="ECO:0000259" key="4">
    <source>
        <dbReference type="Pfam" id="PF00501"/>
    </source>
</evidence>
<dbReference type="InterPro" id="IPR000873">
    <property type="entry name" value="AMP-dep_synth/lig_dom"/>
</dbReference>
<dbReference type="PROSITE" id="PS00455">
    <property type="entry name" value="AMP_BINDING"/>
    <property type="match status" value="1"/>
</dbReference>
<dbReference type="RefSeq" id="WP_290282233.1">
    <property type="nucleotide sequence ID" value="NZ_JAUFQI010000001.1"/>
</dbReference>
<sequence length="600" mass="67131">MESYYSLTQILQRNAEAYPNEIALRQKKHGIWQQKTWQDFLKVTQSIAAGLIELGGERGCHIGIIAENCEEWVLAQLGINFMSGVVCGVYPTSPSNEVVYLLKSADCTMVFCEDQEQVDKVLMVEDQLPLLKHIIVFDPKGLEKYDHCKLITLDTLQATGAQALQANPNCVNECHEQQGKDDTALIVFTSGSTGLPKAAMISYENIWHEMLVIRDAIDTVPGMNLLSYLPLCHIAEQAMSTLNLLINRVVINFGESLRTIRTDLQEISPDVFFGVPRIWEKMQAEISVLASRSGRLRGWLILRAMGRAAELGEVLPLNWSLSQKLNYAFWNALVYKHLRAYLGLARCRFAMTAAAPISPSLLSQMRGMGIRICEIFGMTETTGAATIQPWHMNSLGRVGQPCTNVECKVIEDGELLVKGGIIFKGYYKNDQATAEAIHDGWLHTGDIAEAHPDGSFSIIDRKKDIMINAAGKNLSPSLIENTVKASTYIKECIVIADQRPYVTALLQIDPDAVPTWAEQNNISYTTFKSLTQSAEVRALIAEEVEKANTQLARVEQIKTFYLLPKELDHDDGEVTATMKVRRKSIAEQYQQEIENLYRPE</sequence>
<evidence type="ECO:0000256" key="1">
    <source>
        <dbReference type="ARBA" id="ARBA00022598"/>
    </source>
</evidence>
<accession>A0ABV7WP65</accession>
<gene>
    <name evidence="5" type="ORF">ACFOND_01635</name>
</gene>
<dbReference type="Proteomes" id="UP001595710">
    <property type="component" value="Unassembled WGS sequence"/>
</dbReference>
<keyword evidence="1" id="KW-0436">Ligase</keyword>
<dbReference type="Pfam" id="PF23562">
    <property type="entry name" value="AMP-binding_C_3"/>
    <property type="match status" value="1"/>
</dbReference>
<dbReference type="Gene3D" id="3.40.50.12780">
    <property type="entry name" value="N-terminal domain of ligase-like"/>
    <property type="match status" value="1"/>
</dbReference>
<evidence type="ECO:0000256" key="2">
    <source>
        <dbReference type="ARBA" id="ARBA00022832"/>
    </source>
</evidence>
<evidence type="ECO:0000313" key="5">
    <source>
        <dbReference type="EMBL" id="MFC3700325.1"/>
    </source>
</evidence>
<dbReference type="PANTHER" id="PTHR43272">
    <property type="entry name" value="LONG-CHAIN-FATTY-ACID--COA LIGASE"/>
    <property type="match status" value="1"/>
</dbReference>
<feature type="domain" description="AMP-dependent synthetase/ligase" evidence="4">
    <location>
        <begin position="11"/>
        <end position="427"/>
    </location>
</feature>
<reference evidence="6" key="1">
    <citation type="journal article" date="2019" name="Int. J. Syst. Evol. Microbiol.">
        <title>The Global Catalogue of Microorganisms (GCM) 10K type strain sequencing project: providing services to taxonomists for standard genome sequencing and annotation.</title>
        <authorList>
            <consortium name="The Broad Institute Genomics Platform"/>
            <consortium name="The Broad Institute Genome Sequencing Center for Infectious Disease"/>
            <person name="Wu L."/>
            <person name="Ma J."/>
        </authorList>
    </citation>
    <scope>NUCLEOTIDE SEQUENCE [LARGE SCALE GENOMIC DNA]</scope>
    <source>
        <strain evidence="6">CECT 8288</strain>
    </source>
</reference>
<dbReference type="InterPro" id="IPR020845">
    <property type="entry name" value="AMP-binding_CS"/>
</dbReference>
<keyword evidence="2" id="KW-0276">Fatty acid metabolism</keyword>
<dbReference type="EMBL" id="JBHRYN010000004">
    <property type="protein sequence ID" value="MFC3700325.1"/>
    <property type="molecule type" value="Genomic_DNA"/>
</dbReference>
<evidence type="ECO:0000313" key="6">
    <source>
        <dbReference type="Proteomes" id="UP001595710"/>
    </source>
</evidence>
<dbReference type="SUPFAM" id="SSF56801">
    <property type="entry name" value="Acetyl-CoA synthetase-like"/>
    <property type="match status" value="1"/>
</dbReference>
<keyword evidence="6" id="KW-1185">Reference proteome</keyword>
<protein>
    <submittedName>
        <fullName evidence="5">AMP-dependent synthetase/ligase</fullName>
    </submittedName>
</protein>
<keyword evidence="3" id="KW-0443">Lipid metabolism</keyword>